<sequence>MGTEAMTAAATDLANIGSTISEANAAAAPLTTGLVPAAEDEVSVAIASLFGRFGDAFHGLNAQAAVFHRQLVQAVNAAVGAYSAAEAANMSTLQTGEQNLLNAVNVPAELLLGRPLVGNPAGSAQSSALGATVHALGDPVGTTLVMGGSGNPGPATSFINAVNKLFIQTTAGLQGSVPQGLTTPEQMFPFGLQDLTLNTSVSRGVEILNSALQQAIANQTPIGVFGYSQSAVIASLEMAKLQAAGVPSSAVHFVLTADLMNPNGGIFERFAGLQLSALGINFAGATPSNAYPTTIYTAEYDGWADFPRYPLDILSDFNAFLSQTHFSYPNMTLAQINSAIQLPTSGATQTTYYMIPTTDLPLVDPIRGSIPVFGNAIADLLQPDLRYLVNLGYGDPLYGWSTSPANVPTPAGLLPPLSAFQELPGLLTSGAQQGVQNFIGDLTGTGPHPLTLASLSSAVPSLPASTGTAGVTTGTADPLTVFSAVAANPGSLGGVISDYLNSLPGDFANASGAVRATGDIAYAALIDVPSYDVSLFLDGIQEAVNGQPVTGLINAFGLPLVDDVALYPLLWQFETGALGNVGIPLP</sequence>
<dbReference type="Gene3D" id="3.40.50.1820">
    <property type="entry name" value="alpha/beta hydrolase"/>
    <property type="match status" value="1"/>
</dbReference>
<gene>
    <name evidence="3" type="ORF">AWC19_19060</name>
</gene>
<dbReference type="SUPFAM" id="SSF140459">
    <property type="entry name" value="PE/PPE dimer-like"/>
    <property type="match status" value="1"/>
</dbReference>
<evidence type="ECO:0000259" key="2">
    <source>
        <dbReference type="Pfam" id="PF08237"/>
    </source>
</evidence>
<dbReference type="InterPro" id="IPR000084">
    <property type="entry name" value="PE-PGRS_N"/>
</dbReference>
<feature type="domain" description="PE" evidence="1">
    <location>
        <begin position="3"/>
        <end position="89"/>
    </location>
</feature>
<dbReference type="InterPro" id="IPR013228">
    <property type="entry name" value="PE-PPE_C"/>
</dbReference>
<proteinExistence type="predicted"/>
<keyword evidence="4" id="KW-1185">Reference proteome</keyword>
<dbReference type="SUPFAM" id="SSF53474">
    <property type="entry name" value="alpha/beta-Hydrolases"/>
    <property type="match status" value="1"/>
</dbReference>
<dbReference type="AlphaFoldDB" id="A0A1X1Z4Z5"/>
<comment type="caution">
    <text evidence="3">The sequence shown here is derived from an EMBL/GenBank/DDBJ whole genome shotgun (WGS) entry which is preliminary data.</text>
</comment>
<dbReference type="STRING" id="153971.AWC19_19060"/>
<feature type="domain" description="PE-PPE" evidence="2">
    <location>
        <begin position="177"/>
        <end position="393"/>
    </location>
</feature>
<organism evidence="3 4">
    <name type="scientific">Mycobacterium palustre</name>
    <dbReference type="NCBI Taxonomy" id="153971"/>
    <lineage>
        <taxon>Bacteria</taxon>
        <taxon>Bacillati</taxon>
        <taxon>Actinomycetota</taxon>
        <taxon>Actinomycetes</taxon>
        <taxon>Mycobacteriales</taxon>
        <taxon>Mycobacteriaceae</taxon>
        <taxon>Mycobacterium</taxon>
        <taxon>Mycobacterium simiae complex</taxon>
    </lineage>
</organism>
<dbReference type="Proteomes" id="UP000193529">
    <property type="component" value="Unassembled WGS sequence"/>
</dbReference>
<dbReference type="EMBL" id="LQPJ01000139">
    <property type="protein sequence ID" value="ORW18365.1"/>
    <property type="molecule type" value="Genomic_DNA"/>
</dbReference>
<name>A0A1X1Z4Z5_9MYCO</name>
<protein>
    <recommendedName>
        <fullName evidence="5">PE family protein</fullName>
    </recommendedName>
</protein>
<dbReference type="Pfam" id="PF08237">
    <property type="entry name" value="PE-PPE"/>
    <property type="match status" value="1"/>
</dbReference>
<dbReference type="Gene3D" id="1.10.287.850">
    <property type="entry name" value="HP0062-like domain"/>
    <property type="match status" value="1"/>
</dbReference>
<reference evidence="3 4" key="1">
    <citation type="submission" date="2016-01" db="EMBL/GenBank/DDBJ databases">
        <title>The new phylogeny of the genus Mycobacterium.</title>
        <authorList>
            <person name="Tarcisio F."/>
            <person name="Conor M."/>
            <person name="Antonella G."/>
            <person name="Elisabetta G."/>
            <person name="Giulia F.S."/>
            <person name="Sara T."/>
            <person name="Anna F."/>
            <person name="Clotilde B."/>
            <person name="Roberto B."/>
            <person name="Veronica D.S."/>
            <person name="Fabio R."/>
            <person name="Monica P."/>
            <person name="Olivier J."/>
            <person name="Enrico T."/>
            <person name="Nicola S."/>
        </authorList>
    </citation>
    <scope>NUCLEOTIDE SEQUENCE [LARGE SCALE GENOMIC DNA]</scope>
    <source>
        <strain evidence="3 4">DSM 44572</strain>
    </source>
</reference>
<dbReference type="InterPro" id="IPR038332">
    <property type="entry name" value="PPE_sf"/>
</dbReference>
<accession>A0A1X1Z4Z5</accession>
<evidence type="ECO:0008006" key="5">
    <source>
        <dbReference type="Google" id="ProtNLM"/>
    </source>
</evidence>
<evidence type="ECO:0000259" key="1">
    <source>
        <dbReference type="Pfam" id="PF00934"/>
    </source>
</evidence>
<dbReference type="Pfam" id="PF00934">
    <property type="entry name" value="PE"/>
    <property type="match status" value="1"/>
</dbReference>
<evidence type="ECO:0000313" key="4">
    <source>
        <dbReference type="Proteomes" id="UP000193529"/>
    </source>
</evidence>
<evidence type="ECO:0000313" key="3">
    <source>
        <dbReference type="EMBL" id="ORW18365.1"/>
    </source>
</evidence>
<dbReference type="InterPro" id="IPR029058">
    <property type="entry name" value="AB_hydrolase_fold"/>
</dbReference>